<dbReference type="PANTHER" id="PTHR37293:SF5">
    <property type="entry name" value="DNA REPLICATION PROTEIN"/>
    <property type="match status" value="1"/>
</dbReference>
<dbReference type="Gene3D" id="1.10.10.630">
    <property type="entry name" value="DnaD domain-like"/>
    <property type="match status" value="2"/>
</dbReference>
<organism evidence="4 5">
    <name type="scientific">Romboutsia maritimum</name>
    <dbReference type="NCBI Taxonomy" id="2020948"/>
    <lineage>
        <taxon>Bacteria</taxon>
        <taxon>Bacillati</taxon>
        <taxon>Bacillota</taxon>
        <taxon>Clostridia</taxon>
        <taxon>Peptostreptococcales</taxon>
        <taxon>Peptostreptococcaceae</taxon>
        <taxon>Romboutsia</taxon>
    </lineage>
</organism>
<dbReference type="Proteomes" id="UP000243494">
    <property type="component" value="Unassembled WGS sequence"/>
</dbReference>
<dbReference type="InterPro" id="IPR034829">
    <property type="entry name" value="DnaD-like_sf"/>
</dbReference>
<evidence type="ECO:0000313" key="4">
    <source>
        <dbReference type="EMBL" id="RDY23456.1"/>
    </source>
</evidence>
<accession>A0A371ISJ3</accession>
<sequence>MFFKEVNEIDLGETTIANIFIDIFMPMANGLYVKVYLLGYRQACDPSYNPKFNNNSIAKNLNVPLSDVIDAWKFWERKNIIKMHKNEGLNDFDYSIEFLDLKRFYMDNMHINTSSIKSNTDSIVSVSENPSIRKMFNSINQIIGRYLDPGEKISILDIMNKYNMDPDMILYAYEYVRDKHGSARPVKYIESILRSWYDSNLYTPQDVKDSFAVKSERYVLYKTIFNELGFYRPPSKSEEKIMNTWLDKYNMDIEVILSACSKSKNISKPSISYINGIIENWKEKNVKTLDDVQLLDDEFKQKMESKKNTSNNNSSNSKNSIPKVKTRFHNINQTFTKYTPEELEKLLRESQKDKFK</sequence>
<dbReference type="AlphaFoldDB" id="A0A371ISJ3"/>
<feature type="domain" description="DnaB/C C-terminal" evidence="3">
    <location>
        <begin position="227"/>
        <end position="293"/>
    </location>
</feature>
<dbReference type="NCBIfam" id="TIGR01446">
    <property type="entry name" value="DnaD_dom"/>
    <property type="match status" value="2"/>
</dbReference>
<dbReference type="PIRSF" id="PIRSF033722">
    <property type="entry name" value="DnaD_CA_C3587_prd"/>
    <property type="match status" value="1"/>
</dbReference>
<feature type="domain" description="DnaB/C C-terminal" evidence="3">
    <location>
        <begin position="136"/>
        <end position="209"/>
    </location>
</feature>
<feature type="compositionally biased region" description="Low complexity" evidence="2">
    <location>
        <begin position="308"/>
        <end position="320"/>
    </location>
</feature>
<dbReference type="InterPro" id="IPR006343">
    <property type="entry name" value="DnaB/C_C"/>
</dbReference>
<dbReference type="SUPFAM" id="SSF158499">
    <property type="entry name" value="DnaD domain-like"/>
    <property type="match status" value="2"/>
</dbReference>
<dbReference type="InterPro" id="IPR053162">
    <property type="entry name" value="DnaD"/>
</dbReference>
<dbReference type="Pfam" id="PF07261">
    <property type="entry name" value="DnaB_2"/>
    <property type="match status" value="2"/>
</dbReference>
<evidence type="ECO:0000256" key="2">
    <source>
        <dbReference type="SAM" id="MobiDB-lite"/>
    </source>
</evidence>
<evidence type="ECO:0000256" key="1">
    <source>
        <dbReference type="ARBA" id="ARBA00093462"/>
    </source>
</evidence>
<comment type="similarity">
    <text evidence="1">Belongs to the DnaB/DnaD family.</text>
</comment>
<name>A0A371ISJ3_9FIRM</name>
<proteinExistence type="inferred from homology"/>
<dbReference type="OrthoDB" id="1652900at2"/>
<keyword evidence="5" id="KW-1185">Reference proteome</keyword>
<protein>
    <submittedName>
        <fullName evidence="4">DnaD domain protein</fullName>
    </submittedName>
</protein>
<dbReference type="InterPro" id="IPR017019">
    <property type="entry name" value="DNA_replication_prd_bac"/>
</dbReference>
<dbReference type="PANTHER" id="PTHR37293">
    <property type="entry name" value="PHAGE REPLICATION PROTEIN-RELATED"/>
    <property type="match status" value="1"/>
</dbReference>
<comment type="caution">
    <text evidence="4">The sequence shown here is derived from an EMBL/GenBank/DDBJ whole genome shotgun (WGS) entry which is preliminary data.</text>
</comment>
<dbReference type="EMBL" id="NOJZ02000012">
    <property type="protein sequence ID" value="RDY23456.1"/>
    <property type="molecule type" value="Genomic_DNA"/>
</dbReference>
<feature type="region of interest" description="Disordered" evidence="2">
    <location>
        <begin position="303"/>
        <end position="326"/>
    </location>
</feature>
<dbReference type="RefSeq" id="WP_095404445.1">
    <property type="nucleotide sequence ID" value="NZ_NOJZ02000012.1"/>
</dbReference>
<evidence type="ECO:0000313" key="5">
    <source>
        <dbReference type="Proteomes" id="UP000243494"/>
    </source>
</evidence>
<reference evidence="4 5" key="1">
    <citation type="journal article" date="2017" name="Genome Announc.">
        <title>Draft Genome Sequence of Romboutsia maritimum sp. nov. Strain CCRI-22766(T), Isolated from Coastal Estuarine Mud.</title>
        <authorList>
            <person name="Maheux A.F."/>
            <person name="Boudreau D.K."/>
            <person name="Berube E."/>
            <person name="Boissinot M."/>
            <person name="Raymond F."/>
            <person name="Brodeur S."/>
            <person name="Corbeil J."/>
            <person name="Brightwell G."/>
            <person name="Broda D."/>
            <person name="Omar R.F."/>
            <person name="Bergeron M.G."/>
        </authorList>
    </citation>
    <scope>NUCLEOTIDE SEQUENCE [LARGE SCALE GENOMIC DNA]</scope>
    <source>
        <strain evidence="4 5">CCRI-22766</strain>
    </source>
</reference>
<gene>
    <name evidence="4" type="ORF">CHF27_008195</name>
</gene>
<evidence type="ECO:0000259" key="3">
    <source>
        <dbReference type="Pfam" id="PF07261"/>
    </source>
</evidence>